<feature type="compositionally biased region" description="Basic and acidic residues" evidence="7">
    <location>
        <begin position="1456"/>
        <end position="1465"/>
    </location>
</feature>
<feature type="compositionally biased region" description="Basic and acidic residues" evidence="7">
    <location>
        <begin position="134"/>
        <end position="163"/>
    </location>
</feature>
<evidence type="ECO:0000313" key="11">
    <source>
        <dbReference type="Proteomes" id="UP001286313"/>
    </source>
</evidence>
<proteinExistence type="inferred from homology"/>
<dbReference type="PROSITE" id="PS50156">
    <property type="entry name" value="SSD"/>
    <property type="match status" value="1"/>
</dbReference>
<feature type="compositionally biased region" description="Basic and acidic residues" evidence="7">
    <location>
        <begin position="378"/>
        <end position="392"/>
    </location>
</feature>
<comment type="subcellular location">
    <subcellularLocation>
        <location evidence="1">Membrane</location>
        <topology evidence="1">Multi-pass membrane protein</topology>
    </subcellularLocation>
</comment>
<sequence length="1481" mass="163411">MEVQVVEVVVVVMEVEVVEVELVGVEVELVVVEVEVEVELVVVEVEVELEVVEVEVELEVEVEVELEVEVVVVEVVVEVEVELEVEVVEVVVEVEVEVAGDTSICLSLGKPSLKERIKAIIGEGRKGQHRRERKGNCERKTSENLEERGRYDHNERKEGRRRERVSVAVAAACDDGVKGGGGSEQPAGQDAASDCNSSLPPNMIWYARVLCHHPYAVLSSVVVVVVTCIVLSFAAQPPAAFTDPSLGFEARGTVISERAVAWENLLDATGPRGPLSVNPAAELHHARHPSYRHQTPSTAPPVHRHKICIEITPDGPVEVLENCTNDGREEANNDTTPGDDFQETPISALTVLIRNEEEREEERMEKGGSRGNGYHESGGYHEEDHPHHHSHLDENGFFCNPVVPEYGRVVVTSTRPRDTLLSLDHMHAICKLDERLRSPPELGQVCETWRPGHCCPSWTLPNYVALISNRSSCHNITQDDVNNVRRLLRRCSRQLDLQLERGCRSPSGCQRVPKECLKHDGAYTILHYLVDAAFLNPEASGDYHYYPLLELYLNTQVADPDHPQPFKLPEPHHRGQRQQLQQRLSFTAIFLPLARSSAALPYYKALEKMDLTVDNVTVTAMELGLKYALFEKLLLSNSYLLGVGGGAVVVLMWAYTGSLFITLVTVSTVIGAISLAYIMYTFIFEINFFPYVNILTTIIAIGIGADDTFVYCRVWALAKQDKNAGTMVKLVGDALHHAAASILVTSLTTAAAFFASCVSHITAIRCFSIFAGTVVLANLLLMVTWVPACVVVAERWGAATCCLCVPPAPVYAPQLPPRCSIICALPLRLCYFLAESARVFFEKVLPWVIIKLRYLWVIVLGALAITSTVVVFYRPGLRLPNSKDFQLFSRDHMFEQYDLEYKYKFWFERNLREDVVNRLPVRIVWGVQPVDNGDHLDPASRGTLQLDTTFDVAKPQSQQWLLNFCQDLRNQSFYMPTLGPLLPNCFIETFKVWMDRRCFDPGSGKNRYPCCEDSRFPYPRKVFERCIHKGISDLYETPREYFIPGVAGPRFSRETGKVVAIVVEYDSKMLWSLSYEHMQNFYHEVETWVKKQIETAPPGMKGGWFTSYLDFYDVQRSLSVGTGVAVGVAVAVSLVVLVGTTLNVVLSLLAVIAVGGVMMVTMAALVLLGWRLNVLESVTVTVAIGLAVDLTLHYAVAYRLSPEAEREAAVSWAVARLGSPVFMAAATSLAAGIAMLPATVLAYVHIGTFLTVVTLASYIYATFFYLPLLRIFGPERGCGQLTLPQVFCGCCCRQCGQGGQKHVDKTVYQQAYMSESTLSTSSTSCPPPQPHPSSDTHELEPLTAMRLTGRCGSHSRPNHNSTSRHKVGLAEVLPTQDIASPHGANHCEVGSTGRAARSGSLSSSVCGRDHTAFVPRKVSLPSPGGAGSEGGEPSPRHSVAPASSATTILYSEPDTDPSHPQHPPHDPPPPVLYAENGIMVA</sequence>
<evidence type="ECO:0000256" key="2">
    <source>
        <dbReference type="ARBA" id="ARBA00022692"/>
    </source>
</evidence>
<dbReference type="InterPro" id="IPR052081">
    <property type="entry name" value="Dispatched_Hh_regulator"/>
</dbReference>
<keyword evidence="3 8" id="KW-1133">Transmembrane helix</keyword>
<feature type="transmembrane region" description="Helical" evidence="8">
    <location>
        <begin position="1145"/>
        <end position="1168"/>
    </location>
</feature>
<feature type="transmembrane region" description="Helical" evidence="8">
    <location>
        <begin position="736"/>
        <end position="755"/>
    </location>
</feature>
<keyword evidence="4 8" id="KW-0472">Membrane</keyword>
<dbReference type="GO" id="GO:0016020">
    <property type="term" value="C:membrane"/>
    <property type="evidence" value="ECO:0007669"/>
    <property type="project" value="UniProtKB-SubCell"/>
</dbReference>
<evidence type="ECO:0000256" key="6">
    <source>
        <dbReference type="ARBA" id="ARBA00038046"/>
    </source>
</evidence>
<feature type="transmembrane region" description="Helical" evidence="8">
    <location>
        <begin position="215"/>
        <end position="235"/>
    </location>
</feature>
<dbReference type="Proteomes" id="UP001286313">
    <property type="component" value="Unassembled WGS sequence"/>
</dbReference>
<comment type="caution">
    <text evidence="10">The sequence shown here is derived from an EMBL/GenBank/DDBJ whole genome shotgun (WGS) entry which is preliminary data.</text>
</comment>
<evidence type="ECO:0000256" key="1">
    <source>
        <dbReference type="ARBA" id="ARBA00004141"/>
    </source>
</evidence>
<evidence type="ECO:0000256" key="7">
    <source>
        <dbReference type="SAM" id="MobiDB-lite"/>
    </source>
</evidence>
<keyword evidence="2 8" id="KW-0812">Transmembrane</keyword>
<dbReference type="GO" id="GO:0022857">
    <property type="term" value="F:transmembrane transporter activity"/>
    <property type="evidence" value="ECO:0007669"/>
    <property type="project" value="TreeGrafter"/>
</dbReference>
<dbReference type="SUPFAM" id="SSF82866">
    <property type="entry name" value="Multidrug efflux transporter AcrB transmembrane domain"/>
    <property type="match status" value="2"/>
</dbReference>
<dbReference type="Pfam" id="PF12349">
    <property type="entry name" value="Sterol-sensing"/>
    <property type="match status" value="1"/>
</dbReference>
<evidence type="ECO:0000256" key="5">
    <source>
        <dbReference type="ARBA" id="ARBA00023180"/>
    </source>
</evidence>
<feature type="transmembrane region" description="Helical" evidence="8">
    <location>
        <begin position="1217"/>
        <end position="1236"/>
    </location>
</feature>
<dbReference type="Gene3D" id="1.20.1640.10">
    <property type="entry name" value="Multidrug efflux transporter AcrB transmembrane domain"/>
    <property type="match status" value="2"/>
</dbReference>
<feature type="transmembrane region" description="Helical" evidence="8">
    <location>
        <begin position="659"/>
        <end position="680"/>
    </location>
</feature>
<feature type="transmembrane region" description="Helical" evidence="8">
    <location>
        <begin position="854"/>
        <end position="873"/>
    </location>
</feature>
<gene>
    <name evidence="10" type="ORF">Pcinc_036933</name>
</gene>
<dbReference type="PANTHER" id="PTHR45951:SF3">
    <property type="entry name" value="PROTEIN DISPATCHED"/>
    <property type="match status" value="1"/>
</dbReference>
<dbReference type="PANTHER" id="PTHR45951">
    <property type="entry name" value="PROTEIN DISPATCHED-RELATED"/>
    <property type="match status" value="1"/>
</dbReference>
<feature type="transmembrane region" description="Helical" evidence="8">
    <location>
        <begin position="633"/>
        <end position="653"/>
    </location>
</feature>
<dbReference type="EMBL" id="JAWQEG010005792">
    <property type="protein sequence ID" value="KAK3856761.1"/>
    <property type="molecule type" value="Genomic_DNA"/>
</dbReference>
<evidence type="ECO:0000256" key="4">
    <source>
        <dbReference type="ARBA" id="ARBA00023136"/>
    </source>
</evidence>
<dbReference type="GO" id="GO:0007224">
    <property type="term" value="P:smoothened signaling pathway"/>
    <property type="evidence" value="ECO:0007669"/>
    <property type="project" value="TreeGrafter"/>
</dbReference>
<feature type="domain" description="SSD" evidence="9">
    <location>
        <begin position="658"/>
        <end position="792"/>
    </location>
</feature>
<feature type="transmembrane region" description="Helical" evidence="8">
    <location>
        <begin position="692"/>
        <end position="716"/>
    </location>
</feature>
<evidence type="ECO:0000256" key="8">
    <source>
        <dbReference type="SAM" id="Phobius"/>
    </source>
</evidence>
<keyword evidence="11" id="KW-1185">Reference proteome</keyword>
<comment type="similarity">
    <text evidence="6">Belongs to the dispatched family.</text>
</comment>
<feature type="region of interest" description="Disordered" evidence="7">
    <location>
        <begin position="1378"/>
        <end position="1481"/>
    </location>
</feature>
<dbReference type="InterPro" id="IPR000731">
    <property type="entry name" value="SSD"/>
</dbReference>
<feature type="compositionally biased region" description="Low complexity" evidence="7">
    <location>
        <begin position="1390"/>
        <end position="1404"/>
    </location>
</feature>
<evidence type="ECO:0000313" key="10">
    <source>
        <dbReference type="EMBL" id="KAK3856761.1"/>
    </source>
</evidence>
<name>A0AAE1BTJ4_PETCI</name>
<dbReference type="InterPro" id="IPR053958">
    <property type="entry name" value="HMGCR/SNAP/NPC1-like_SSD"/>
</dbReference>
<evidence type="ECO:0000256" key="3">
    <source>
        <dbReference type="ARBA" id="ARBA00022989"/>
    </source>
</evidence>
<accession>A0AAE1BTJ4</accession>
<feature type="transmembrane region" description="Helical" evidence="8">
    <location>
        <begin position="1174"/>
        <end position="1196"/>
    </location>
</feature>
<keyword evidence="5" id="KW-0325">Glycoprotein</keyword>
<feature type="region of interest" description="Disordered" evidence="7">
    <location>
        <begin position="1318"/>
        <end position="1338"/>
    </location>
</feature>
<protein>
    <recommendedName>
        <fullName evidence="9">SSD domain-containing protein</fullName>
    </recommendedName>
</protein>
<organism evidence="10 11">
    <name type="scientific">Petrolisthes cinctipes</name>
    <name type="common">Flat porcelain crab</name>
    <dbReference type="NCBI Taxonomy" id="88211"/>
    <lineage>
        <taxon>Eukaryota</taxon>
        <taxon>Metazoa</taxon>
        <taxon>Ecdysozoa</taxon>
        <taxon>Arthropoda</taxon>
        <taxon>Crustacea</taxon>
        <taxon>Multicrustacea</taxon>
        <taxon>Malacostraca</taxon>
        <taxon>Eumalacostraca</taxon>
        <taxon>Eucarida</taxon>
        <taxon>Decapoda</taxon>
        <taxon>Pleocyemata</taxon>
        <taxon>Anomura</taxon>
        <taxon>Galatheoidea</taxon>
        <taxon>Porcellanidae</taxon>
        <taxon>Petrolisthes</taxon>
    </lineage>
</organism>
<feature type="transmembrane region" description="Helical" evidence="8">
    <location>
        <begin position="767"/>
        <end position="786"/>
    </location>
</feature>
<reference evidence="10" key="1">
    <citation type="submission" date="2023-10" db="EMBL/GenBank/DDBJ databases">
        <title>Genome assemblies of two species of porcelain crab, Petrolisthes cinctipes and Petrolisthes manimaculis (Anomura: Porcellanidae).</title>
        <authorList>
            <person name="Angst P."/>
        </authorList>
    </citation>
    <scope>NUCLEOTIDE SEQUENCE</scope>
    <source>
        <strain evidence="10">PB745_01</strain>
        <tissue evidence="10">Gill</tissue>
    </source>
</reference>
<evidence type="ECO:0000259" key="9">
    <source>
        <dbReference type="PROSITE" id="PS50156"/>
    </source>
</evidence>
<feature type="region of interest" description="Disordered" evidence="7">
    <location>
        <begin position="125"/>
        <end position="163"/>
    </location>
</feature>
<feature type="transmembrane region" description="Helical" evidence="8">
    <location>
        <begin position="1118"/>
        <end position="1138"/>
    </location>
</feature>
<feature type="transmembrane region" description="Helical" evidence="8">
    <location>
        <begin position="1242"/>
        <end position="1266"/>
    </location>
</feature>
<feature type="compositionally biased region" description="Basic and acidic residues" evidence="7">
    <location>
        <begin position="356"/>
        <end position="368"/>
    </location>
</feature>
<feature type="region of interest" description="Disordered" evidence="7">
    <location>
        <begin position="356"/>
        <end position="392"/>
    </location>
</feature>